<feature type="transmembrane region" description="Helical" evidence="1">
    <location>
        <begin position="53"/>
        <end position="71"/>
    </location>
</feature>
<dbReference type="Proteomes" id="UP000694892">
    <property type="component" value="Chromosome 2S"/>
</dbReference>
<reference evidence="3" key="1">
    <citation type="journal article" date="2016" name="Nature">
        <title>Genome evolution in the allotetraploid frog Xenopus laevis.</title>
        <authorList>
            <person name="Session A.M."/>
            <person name="Uno Y."/>
            <person name="Kwon T."/>
            <person name="Chapman J.A."/>
            <person name="Toyoda A."/>
            <person name="Takahashi S."/>
            <person name="Fukui A."/>
            <person name="Hikosaka A."/>
            <person name="Suzuki A."/>
            <person name="Kondo M."/>
            <person name="van Heeringen S.J."/>
            <person name="Quigley I."/>
            <person name="Heinz S."/>
            <person name="Ogino H."/>
            <person name="Ochi H."/>
            <person name="Hellsten U."/>
            <person name="Lyons J.B."/>
            <person name="Simakov O."/>
            <person name="Putnam N."/>
            <person name="Stites J."/>
            <person name="Kuroki Y."/>
            <person name="Tanaka T."/>
            <person name="Michiue T."/>
            <person name="Watanabe M."/>
            <person name="Bogdanovic O."/>
            <person name="Lister R."/>
            <person name="Georgiou G."/>
            <person name="Paranjpe S.S."/>
            <person name="van Kruijsbergen I."/>
            <person name="Shu S."/>
            <person name="Carlson J."/>
            <person name="Kinoshita T."/>
            <person name="Ohta Y."/>
            <person name="Mawaribuchi S."/>
            <person name="Jenkins J."/>
            <person name="Grimwood J."/>
            <person name="Schmutz J."/>
            <person name="Mitros T."/>
            <person name="Mozaffari S.V."/>
            <person name="Suzuki Y."/>
            <person name="Haramoto Y."/>
            <person name="Yamamoto T.S."/>
            <person name="Takagi C."/>
            <person name="Heald R."/>
            <person name="Miller K."/>
            <person name="Haudenschild C."/>
            <person name="Kitzman J."/>
            <person name="Nakayama T."/>
            <person name="Izutsu Y."/>
            <person name="Robert J."/>
            <person name="Fortriede J."/>
            <person name="Burns K."/>
            <person name="Lotay V."/>
            <person name="Karimi K."/>
            <person name="Yasuoka Y."/>
            <person name="Dichmann D.S."/>
            <person name="Flajnik M.F."/>
            <person name="Houston D.W."/>
            <person name="Shendure J."/>
            <person name="DuPasquier L."/>
            <person name="Vize P.D."/>
            <person name="Zorn A.M."/>
            <person name="Ito M."/>
            <person name="Marcotte E.M."/>
            <person name="Wallingford J.B."/>
            <person name="Ito Y."/>
            <person name="Asashima M."/>
            <person name="Ueno N."/>
            <person name="Matsuda Y."/>
            <person name="Veenstra G.J."/>
            <person name="Fujiyama A."/>
            <person name="Harland R.M."/>
            <person name="Taira M."/>
            <person name="Rokhsar D.S."/>
        </authorList>
    </citation>
    <scope>NUCLEOTIDE SEQUENCE [LARGE SCALE GENOMIC DNA]</scope>
    <source>
        <strain evidence="3">J</strain>
    </source>
</reference>
<gene>
    <name evidence="2" type="ORF">XELAEV_18016350mg</name>
</gene>
<accession>A0A974DJU4</accession>
<keyword evidence="1" id="KW-0472">Membrane</keyword>
<evidence type="ECO:0000256" key="1">
    <source>
        <dbReference type="SAM" id="Phobius"/>
    </source>
</evidence>
<sequence>MICPQNCSANSSASFELTLINLEFYHPYRVIIPFVVLSIAQHSHLRFDANQDSIYLVFICCVCRFPLGYLVSYHTPLTYQTTNWLFNLLGNVVNK</sequence>
<protein>
    <submittedName>
        <fullName evidence="2">Uncharacterized protein</fullName>
    </submittedName>
</protein>
<dbReference type="EMBL" id="CM004469">
    <property type="protein sequence ID" value="OCT93284.1"/>
    <property type="molecule type" value="Genomic_DNA"/>
</dbReference>
<keyword evidence="1" id="KW-0812">Transmembrane</keyword>
<dbReference type="AlphaFoldDB" id="A0A974DJU4"/>
<evidence type="ECO:0000313" key="3">
    <source>
        <dbReference type="Proteomes" id="UP000694892"/>
    </source>
</evidence>
<name>A0A974DJU4_XENLA</name>
<proteinExistence type="predicted"/>
<evidence type="ECO:0000313" key="2">
    <source>
        <dbReference type="EMBL" id="OCT93284.1"/>
    </source>
</evidence>
<organism evidence="2 3">
    <name type="scientific">Xenopus laevis</name>
    <name type="common">African clawed frog</name>
    <dbReference type="NCBI Taxonomy" id="8355"/>
    <lineage>
        <taxon>Eukaryota</taxon>
        <taxon>Metazoa</taxon>
        <taxon>Chordata</taxon>
        <taxon>Craniata</taxon>
        <taxon>Vertebrata</taxon>
        <taxon>Euteleostomi</taxon>
        <taxon>Amphibia</taxon>
        <taxon>Batrachia</taxon>
        <taxon>Anura</taxon>
        <taxon>Pipoidea</taxon>
        <taxon>Pipidae</taxon>
        <taxon>Xenopodinae</taxon>
        <taxon>Xenopus</taxon>
        <taxon>Xenopus</taxon>
    </lineage>
</organism>
<keyword evidence="1" id="KW-1133">Transmembrane helix</keyword>